<dbReference type="GO" id="GO:0003700">
    <property type="term" value="F:DNA-binding transcription factor activity"/>
    <property type="evidence" value="ECO:0007669"/>
    <property type="project" value="InterPro"/>
</dbReference>
<accession>A0A8J3F2A1</accession>
<dbReference type="RefSeq" id="WP_088001994.1">
    <property type="nucleotide sequence ID" value="NZ_BMHB01000003.1"/>
</dbReference>
<gene>
    <name evidence="5" type="ORF">GCM10007380_38360</name>
</gene>
<evidence type="ECO:0000256" key="1">
    <source>
        <dbReference type="ARBA" id="ARBA00023015"/>
    </source>
</evidence>
<dbReference type="CDD" id="cd00090">
    <property type="entry name" value="HTH_ARSR"/>
    <property type="match status" value="1"/>
</dbReference>
<dbReference type="PRINTS" id="PR00778">
    <property type="entry name" value="HTHARSR"/>
</dbReference>
<keyword evidence="1" id="KW-0805">Transcription regulation</keyword>
<evidence type="ECO:0000256" key="2">
    <source>
        <dbReference type="ARBA" id="ARBA00023125"/>
    </source>
</evidence>
<dbReference type="InterPro" id="IPR036388">
    <property type="entry name" value="WH-like_DNA-bd_sf"/>
</dbReference>
<evidence type="ECO:0000313" key="5">
    <source>
        <dbReference type="EMBL" id="GGI17521.1"/>
    </source>
</evidence>
<evidence type="ECO:0000313" key="6">
    <source>
        <dbReference type="Proteomes" id="UP000626244"/>
    </source>
</evidence>
<dbReference type="SMART" id="SM00418">
    <property type="entry name" value="HTH_ARSR"/>
    <property type="match status" value="1"/>
</dbReference>
<dbReference type="InterPro" id="IPR036390">
    <property type="entry name" value="WH_DNA-bd_sf"/>
</dbReference>
<dbReference type="EMBL" id="BMHB01000003">
    <property type="protein sequence ID" value="GGI17521.1"/>
    <property type="molecule type" value="Genomic_DNA"/>
</dbReference>
<keyword evidence="3" id="KW-0804">Transcription</keyword>
<dbReference type="PROSITE" id="PS50987">
    <property type="entry name" value="HTH_ARSR_2"/>
    <property type="match status" value="1"/>
</dbReference>
<reference evidence="6" key="1">
    <citation type="journal article" date="2019" name="Int. J. Syst. Evol. Microbiol.">
        <title>The Global Catalogue of Microorganisms (GCM) 10K type strain sequencing project: providing services to taxonomists for standard genome sequencing and annotation.</title>
        <authorList>
            <consortium name="The Broad Institute Genomics Platform"/>
            <consortium name="The Broad Institute Genome Sequencing Center for Infectious Disease"/>
            <person name="Wu L."/>
            <person name="Ma J."/>
        </authorList>
    </citation>
    <scope>NUCLEOTIDE SEQUENCE [LARGE SCALE GENOMIC DNA]</scope>
    <source>
        <strain evidence="6">CGMCC 1.14993</strain>
    </source>
</reference>
<dbReference type="PANTHER" id="PTHR33154:SF33">
    <property type="entry name" value="TRANSCRIPTIONAL REPRESSOR SDPR"/>
    <property type="match status" value="1"/>
</dbReference>
<dbReference type="SUPFAM" id="SSF46785">
    <property type="entry name" value="Winged helix' DNA-binding domain"/>
    <property type="match status" value="1"/>
</dbReference>
<dbReference type="AlphaFoldDB" id="A0A8J3F2A1"/>
<evidence type="ECO:0000259" key="4">
    <source>
        <dbReference type="PROSITE" id="PS50987"/>
    </source>
</evidence>
<dbReference type="PANTHER" id="PTHR33154">
    <property type="entry name" value="TRANSCRIPTIONAL REGULATOR, ARSR FAMILY"/>
    <property type="match status" value="1"/>
</dbReference>
<name>A0A8J3F2A1_9BACI</name>
<dbReference type="Gene3D" id="1.10.10.10">
    <property type="entry name" value="Winged helix-like DNA-binding domain superfamily/Winged helix DNA-binding domain"/>
    <property type="match status" value="1"/>
</dbReference>
<dbReference type="InterPro" id="IPR001845">
    <property type="entry name" value="HTH_ArsR_DNA-bd_dom"/>
</dbReference>
<dbReference type="InterPro" id="IPR011991">
    <property type="entry name" value="ArsR-like_HTH"/>
</dbReference>
<dbReference type="InterPro" id="IPR051081">
    <property type="entry name" value="HTH_MetalResp_TranReg"/>
</dbReference>
<comment type="caution">
    <text evidence="5">The sequence shown here is derived from an EMBL/GenBank/DDBJ whole genome shotgun (WGS) entry which is preliminary data.</text>
</comment>
<dbReference type="Pfam" id="PF12840">
    <property type="entry name" value="HTH_20"/>
    <property type="match status" value="1"/>
</dbReference>
<proteinExistence type="predicted"/>
<feature type="domain" description="HTH arsR-type" evidence="4">
    <location>
        <begin position="1"/>
        <end position="96"/>
    </location>
</feature>
<dbReference type="OrthoDB" id="9799175at2"/>
<keyword evidence="6" id="KW-1185">Reference proteome</keyword>
<keyword evidence="2" id="KW-0238">DNA-binding</keyword>
<dbReference type="NCBIfam" id="NF033788">
    <property type="entry name" value="HTH_metalloreg"/>
    <property type="match status" value="1"/>
</dbReference>
<sequence length="115" mass="12780">MESTNNNDFEDVLIALADPTRRQLLNLIATMGQATATTLAKRVSVSRQAVVKHLTVLNGAELVASNRVGREVKYSVSPEKLAATAEWMARLATDWDRRLEWIKLAAESKNKTDLN</sequence>
<evidence type="ECO:0000256" key="3">
    <source>
        <dbReference type="ARBA" id="ARBA00023163"/>
    </source>
</evidence>
<protein>
    <submittedName>
        <fullName evidence="5">Putative transcriptional regulator, ArsR</fullName>
    </submittedName>
</protein>
<dbReference type="Proteomes" id="UP000626244">
    <property type="component" value="Unassembled WGS sequence"/>
</dbReference>
<organism evidence="5 6">
    <name type="scientific">Gottfriedia solisilvae</name>
    <dbReference type="NCBI Taxonomy" id="1516104"/>
    <lineage>
        <taxon>Bacteria</taxon>
        <taxon>Bacillati</taxon>
        <taxon>Bacillota</taxon>
        <taxon>Bacilli</taxon>
        <taxon>Bacillales</taxon>
        <taxon>Bacillaceae</taxon>
        <taxon>Gottfriedia</taxon>
    </lineage>
</organism>
<dbReference type="GO" id="GO:0003677">
    <property type="term" value="F:DNA binding"/>
    <property type="evidence" value="ECO:0007669"/>
    <property type="project" value="UniProtKB-KW"/>
</dbReference>